<protein>
    <submittedName>
        <fullName evidence="2">Uncharacterized protein</fullName>
    </submittedName>
</protein>
<name>A0A0G3ICZ9_9BURK</name>
<organism evidence="2 3">
    <name type="scientific">Pandoraea oxalativorans</name>
    <dbReference type="NCBI Taxonomy" id="573737"/>
    <lineage>
        <taxon>Bacteria</taxon>
        <taxon>Pseudomonadati</taxon>
        <taxon>Pseudomonadota</taxon>
        <taxon>Betaproteobacteria</taxon>
        <taxon>Burkholderiales</taxon>
        <taxon>Burkholderiaceae</taxon>
        <taxon>Pandoraea</taxon>
    </lineage>
</organism>
<dbReference type="RefSeq" id="WP_052652804.1">
    <property type="nucleotide sequence ID" value="NZ_CP011253.3"/>
</dbReference>
<dbReference type="KEGG" id="pox:MB84_25635"/>
<feature type="compositionally biased region" description="Low complexity" evidence="1">
    <location>
        <begin position="97"/>
        <end position="106"/>
    </location>
</feature>
<proteinExistence type="predicted"/>
<dbReference type="EMBL" id="CP011253">
    <property type="protein sequence ID" value="AKK23905.1"/>
    <property type="molecule type" value="Genomic_DNA"/>
</dbReference>
<evidence type="ECO:0000313" key="2">
    <source>
        <dbReference type="EMBL" id="AKK23905.1"/>
    </source>
</evidence>
<dbReference type="Proteomes" id="UP000035050">
    <property type="component" value="Chromosome"/>
</dbReference>
<dbReference type="PATRIC" id="fig|573737.6.peg.1774"/>
<reference evidence="2" key="1">
    <citation type="submission" date="2016-06" db="EMBL/GenBank/DDBJ databases">
        <title>Pandoraea oxalativorans DSM 23570 Genome Sequencing.</title>
        <authorList>
            <person name="Ee R."/>
            <person name="Lim Y.-L."/>
            <person name="Yong D."/>
            <person name="Yin W.-F."/>
            <person name="Chan K.-G."/>
        </authorList>
    </citation>
    <scope>NUCLEOTIDE SEQUENCE</scope>
    <source>
        <strain evidence="2">DSM 23570</strain>
    </source>
</reference>
<accession>A0A0G3ICZ9</accession>
<dbReference type="AlphaFoldDB" id="A0A0G3ICZ9"/>
<feature type="region of interest" description="Disordered" evidence="1">
    <location>
        <begin position="94"/>
        <end position="116"/>
    </location>
</feature>
<keyword evidence="3" id="KW-1185">Reference proteome</keyword>
<sequence>MNVNLGAVWTPTDQGIRDESPTDEEIRDELNAVRECRDSYYLYDDQVIEKEVRAVVGYGNVVSVGGEWPADDCRRQELLDDIRETLSRMCDQGRGDGFSFGSSRNSVEGFDKFSYS</sequence>
<evidence type="ECO:0000256" key="1">
    <source>
        <dbReference type="SAM" id="MobiDB-lite"/>
    </source>
</evidence>
<evidence type="ECO:0000313" key="3">
    <source>
        <dbReference type="Proteomes" id="UP000035050"/>
    </source>
</evidence>
<gene>
    <name evidence="2" type="ORF">MB84_25635</name>
</gene>